<accession>A0A5C6MA07</accession>
<evidence type="ECO:0000313" key="6">
    <source>
        <dbReference type="EMBL" id="TWW11536.1"/>
    </source>
</evidence>
<comment type="caution">
    <text evidence="6">The sequence shown here is derived from an EMBL/GenBank/DDBJ whole genome shotgun (WGS) entry which is preliminary data.</text>
</comment>
<evidence type="ECO:0000256" key="1">
    <source>
        <dbReference type="ARBA" id="ARBA00002591"/>
    </source>
</evidence>
<keyword evidence="3 5" id="KW-0732">Signal</keyword>
<organism evidence="6 7">
    <name type="scientific">Planctomyces bekefii</name>
    <dbReference type="NCBI Taxonomy" id="1653850"/>
    <lineage>
        <taxon>Bacteria</taxon>
        <taxon>Pseudomonadati</taxon>
        <taxon>Planctomycetota</taxon>
        <taxon>Planctomycetia</taxon>
        <taxon>Planctomycetales</taxon>
        <taxon>Planctomycetaceae</taxon>
        <taxon>Planctomyces</taxon>
    </lineage>
</organism>
<evidence type="ECO:0000256" key="5">
    <source>
        <dbReference type="HAMAP-Rule" id="MF_00416"/>
    </source>
</evidence>
<evidence type="ECO:0000256" key="3">
    <source>
        <dbReference type="ARBA" id="ARBA00022729"/>
    </source>
</evidence>
<dbReference type="GO" id="GO:0071973">
    <property type="term" value="P:bacterial-type flagellum-dependent cell motility"/>
    <property type="evidence" value="ECO:0007669"/>
    <property type="project" value="InterPro"/>
</dbReference>
<gene>
    <name evidence="5 6" type="primary">flgI</name>
    <name evidence="6" type="ORF">E3A20_04590</name>
</gene>
<dbReference type="NCBIfam" id="NF003676">
    <property type="entry name" value="PRK05303.1"/>
    <property type="match status" value="1"/>
</dbReference>
<dbReference type="PRINTS" id="PR01010">
    <property type="entry name" value="FLGPRINGFLGI"/>
</dbReference>
<keyword evidence="6" id="KW-0969">Cilium</keyword>
<keyword evidence="6" id="KW-0282">Flagellum</keyword>
<comment type="function">
    <text evidence="1 5">Assembles around the rod to form the L-ring and probably protects the motor/basal body from shearing forces during rotation.</text>
</comment>
<comment type="similarity">
    <text evidence="5">Belongs to the FlgI family.</text>
</comment>
<dbReference type="PANTHER" id="PTHR30381">
    <property type="entry name" value="FLAGELLAR P-RING PERIPLASMIC PROTEIN FLGI"/>
    <property type="match status" value="1"/>
</dbReference>
<feature type="signal peptide" evidence="5">
    <location>
        <begin position="1"/>
        <end position="25"/>
    </location>
</feature>
<dbReference type="Pfam" id="PF02119">
    <property type="entry name" value="FlgI"/>
    <property type="match status" value="1"/>
</dbReference>
<dbReference type="GO" id="GO:0009428">
    <property type="term" value="C:bacterial-type flagellum basal body, distal rod, P ring"/>
    <property type="evidence" value="ECO:0007669"/>
    <property type="project" value="InterPro"/>
</dbReference>
<dbReference type="AlphaFoldDB" id="A0A5C6MA07"/>
<dbReference type="HAMAP" id="MF_00416">
    <property type="entry name" value="FlgI"/>
    <property type="match status" value="1"/>
</dbReference>
<dbReference type="PANTHER" id="PTHR30381:SF0">
    <property type="entry name" value="FLAGELLAR P-RING PROTEIN"/>
    <property type="match status" value="1"/>
</dbReference>
<comment type="subunit">
    <text evidence="5">The basal body constitutes a major portion of the flagellar organelle and consists of four rings (L,P,S, and M) mounted on a central rod.</text>
</comment>
<reference evidence="6 7" key="1">
    <citation type="submission" date="2019-08" db="EMBL/GenBank/DDBJ databases">
        <title>100 year-old enigma solved: identification of Planctomyces bekefii, the type genus and species of the phylum Planctomycetes.</title>
        <authorList>
            <person name="Svetlana D.N."/>
            <person name="Overmann J."/>
        </authorList>
    </citation>
    <scope>NUCLEOTIDE SEQUENCE [LARGE SCALE GENOMIC DNA]</scope>
    <source>
        <strain evidence="6">Phe10_nw2017</strain>
    </source>
</reference>
<evidence type="ECO:0000313" key="7">
    <source>
        <dbReference type="Proteomes" id="UP000321083"/>
    </source>
</evidence>
<keyword evidence="4 5" id="KW-0975">Bacterial flagellum</keyword>
<evidence type="ECO:0000256" key="2">
    <source>
        <dbReference type="ARBA" id="ARBA00004117"/>
    </source>
</evidence>
<name>A0A5C6MA07_9PLAN</name>
<proteinExistence type="inferred from homology"/>
<keyword evidence="6" id="KW-0966">Cell projection</keyword>
<sequence length="342" mass="35752" precursor="true">MAEHLRGWIVLVTMALLAMAQAAWAEPVRLKDLVSVRGVRSNYLNGFGLVVGLKGTGDTKKSIVTNKAVANMLTRMGMKINAEEVVAGNMAAVMVTADLPAFHRIGETIDAKVSVIGDAKSLAGGTLILTPLRAGNSEIYAVAQGAVVVGQASGAGAQVLTVARVPGGATVEKEFVPNFAPNGHITLSLNSPDFTTGSNIAETLNQNLRGFYAEALDPASVDVRVQEMFAGRLVEFVAEIEKMTTDSDLRAVVVLNERTGTVVMGKNVMIDPIAISHGDLSIRVGEKGKASKDAKGKVVVPVGTVGDLIETMNALGVKPTDLVGILQAIHAAGALKAELKFM</sequence>
<dbReference type="GO" id="GO:0030288">
    <property type="term" value="C:outer membrane-bounded periplasmic space"/>
    <property type="evidence" value="ECO:0007669"/>
    <property type="project" value="InterPro"/>
</dbReference>
<dbReference type="EMBL" id="SRHE01000054">
    <property type="protein sequence ID" value="TWW11536.1"/>
    <property type="molecule type" value="Genomic_DNA"/>
</dbReference>
<evidence type="ECO:0000256" key="4">
    <source>
        <dbReference type="ARBA" id="ARBA00023143"/>
    </source>
</evidence>
<comment type="subcellular location">
    <subcellularLocation>
        <location evidence="2 5">Bacterial flagellum basal body</location>
    </subcellularLocation>
</comment>
<reference evidence="6 7" key="2">
    <citation type="submission" date="2019-08" db="EMBL/GenBank/DDBJ databases">
        <authorList>
            <person name="Henke P."/>
        </authorList>
    </citation>
    <scope>NUCLEOTIDE SEQUENCE [LARGE SCALE GENOMIC DNA]</scope>
    <source>
        <strain evidence="6">Phe10_nw2017</strain>
    </source>
</reference>
<protein>
    <recommendedName>
        <fullName evidence="5">Flagellar P-ring protein</fullName>
    </recommendedName>
    <alternativeName>
        <fullName evidence="5">Basal body P-ring protein</fullName>
    </alternativeName>
</protein>
<dbReference type="Proteomes" id="UP000321083">
    <property type="component" value="Unassembled WGS sequence"/>
</dbReference>
<keyword evidence="7" id="KW-1185">Reference proteome</keyword>
<dbReference type="GO" id="GO:0005198">
    <property type="term" value="F:structural molecule activity"/>
    <property type="evidence" value="ECO:0007669"/>
    <property type="project" value="InterPro"/>
</dbReference>
<dbReference type="InterPro" id="IPR001782">
    <property type="entry name" value="Flag_FlgI"/>
</dbReference>
<feature type="chain" id="PRO_5023502278" description="Flagellar P-ring protein" evidence="5">
    <location>
        <begin position="26"/>
        <end position="342"/>
    </location>
</feature>